<dbReference type="InterPro" id="IPR008271">
    <property type="entry name" value="Ser/Thr_kinase_AS"/>
</dbReference>
<feature type="active site" description="Proton acceptor" evidence="10">
    <location>
        <position position="381"/>
    </location>
</feature>
<organism evidence="17 18">
    <name type="scientific">Acaromyces ingoldii</name>
    <dbReference type="NCBI Taxonomy" id="215250"/>
    <lineage>
        <taxon>Eukaryota</taxon>
        <taxon>Fungi</taxon>
        <taxon>Dikarya</taxon>
        <taxon>Basidiomycota</taxon>
        <taxon>Ustilaginomycotina</taxon>
        <taxon>Exobasidiomycetes</taxon>
        <taxon>Exobasidiales</taxon>
        <taxon>Cryptobasidiaceae</taxon>
        <taxon>Acaromyces</taxon>
    </lineage>
</organism>
<feature type="region of interest" description="Disordered" evidence="15">
    <location>
        <begin position="45"/>
        <end position="194"/>
    </location>
</feature>
<dbReference type="Gene3D" id="1.10.510.10">
    <property type="entry name" value="Transferase(Phosphotransferase) domain 1"/>
    <property type="match status" value="1"/>
</dbReference>
<dbReference type="EC" id="2.7.11.1" evidence="1 14"/>
<feature type="binding site" evidence="11 13">
    <location>
        <position position="285"/>
    </location>
    <ligand>
        <name>ATP</name>
        <dbReference type="ChEBI" id="CHEBI:30616"/>
    </ligand>
</feature>
<reference evidence="17 18" key="1">
    <citation type="journal article" date="2018" name="Mol. Biol. Evol.">
        <title>Broad Genomic Sampling Reveals a Smut Pathogenic Ancestry of the Fungal Clade Ustilaginomycotina.</title>
        <authorList>
            <person name="Kijpornyongpan T."/>
            <person name="Mondo S.J."/>
            <person name="Barry K."/>
            <person name="Sandor L."/>
            <person name="Lee J."/>
            <person name="Lipzen A."/>
            <person name="Pangilinan J."/>
            <person name="LaButti K."/>
            <person name="Hainaut M."/>
            <person name="Henrissat B."/>
            <person name="Grigoriev I.V."/>
            <person name="Spatafora J.W."/>
            <person name="Aime M.C."/>
        </authorList>
    </citation>
    <scope>NUCLEOTIDE SEQUENCE [LARGE SCALE GENOMIC DNA]</scope>
    <source>
        <strain evidence="17 18">MCA 4198</strain>
    </source>
</reference>
<feature type="binding site" evidence="11">
    <location>
        <position position="258"/>
    </location>
    <ligand>
        <name>ATP</name>
        <dbReference type="ChEBI" id="CHEBI:30616"/>
    </ligand>
</feature>
<name>A0A316YWY6_9BASI</name>
<dbReference type="FunCoup" id="A0A316YWY6">
    <property type="interactions" value="386"/>
</dbReference>
<evidence type="ECO:0000256" key="3">
    <source>
        <dbReference type="ARBA" id="ARBA00022527"/>
    </source>
</evidence>
<evidence type="ECO:0000256" key="1">
    <source>
        <dbReference type="ARBA" id="ARBA00012513"/>
    </source>
</evidence>
<dbReference type="SMART" id="SM00220">
    <property type="entry name" value="S_TKc"/>
    <property type="match status" value="1"/>
</dbReference>
<dbReference type="GO" id="GO:0051233">
    <property type="term" value="C:spindle midzone"/>
    <property type="evidence" value="ECO:0007669"/>
    <property type="project" value="UniProtKB-ARBA"/>
</dbReference>
<dbReference type="GO" id="GO:1902115">
    <property type="term" value="P:regulation of organelle assembly"/>
    <property type="evidence" value="ECO:0007669"/>
    <property type="project" value="UniProtKB-ARBA"/>
</dbReference>
<proteinExistence type="inferred from homology"/>
<sequence>MTDENAAAALSRMTIGDEKSYLGAAGGSAGFRPKTKISISVKAGSGGGFNNHSNNITHDNVNNNKISSKNNLTDSSGTAPSSRLSRHPVTSSIDATTSKSASMEQVTSSRGPLTKLAMGSIQIQPLSSGEGAQGQAGPSSVKVSLGGAGPSSRTTSGAGPIARTVSGACDYKQQKQQPPPPPPPPTSGITAVAIPPPSASFDIGKYDGSLERDERRGRRTGEFAGGLLDFDAQRLSAAPPKAWTLNDFELGHPLGKGRFGRVFVARTKEPIGGDPKKGGYVIALKTLYKREVRENNVIKQVRREIEVQMNLRHPHVLRLHGYFHDEGRIFMMLEFAAKGEMYKIMSKLPGGRWEEPKAAKYVAQMTDALAYLHYKNVIHRDIKPENLLLSLKDDLKIADFGWSVHAPSHRRTTMCGTLDYLPPEIVEHMQYDETVDLWSLGVLIYEFLLGVPPFESTSTQSTNKRIVAVNFEIPSAFPRDAGDLIKRVSPVSPRTSDPRLPADTLLPQLLQKEPKRRLPLRDVLLHPWLQKWQPQTYHQALEGGYVFARGDEPPKKEMLDAVAARQNY</sequence>
<dbReference type="Pfam" id="PF00069">
    <property type="entry name" value="Pkinase"/>
    <property type="match status" value="1"/>
</dbReference>
<dbReference type="OrthoDB" id="377346at2759"/>
<evidence type="ECO:0000313" key="18">
    <source>
        <dbReference type="Proteomes" id="UP000245768"/>
    </source>
</evidence>
<evidence type="ECO:0000256" key="2">
    <source>
        <dbReference type="ARBA" id="ARBA00021157"/>
    </source>
</evidence>
<dbReference type="RefSeq" id="XP_025379513.1">
    <property type="nucleotide sequence ID" value="XM_025521354.1"/>
</dbReference>
<dbReference type="PANTHER" id="PTHR24350">
    <property type="entry name" value="SERINE/THREONINE-PROTEIN KINASE IAL-RELATED"/>
    <property type="match status" value="1"/>
</dbReference>
<dbReference type="GO" id="GO:0032133">
    <property type="term" value="C:chromosome passenger complex"/>
    <property type="evidence" value="ECO:0007669"/>
    <property type="project" value="UniProtKB-ARBA"/>
</dbReference>
<keyword evidence="18" id="KW-1185">Reference proteome</keyword>
<keyword evidence="4 14" id="KW-0808">Transferase</keyword>
<evidence type="ECO:0000256" key="13">
    <source>
        <dbReference type="PROSITE-ProRule" id="PRU10141"/>
    </source>
</evidence>
<dbReference type="AlphaFoldDB" id="A0A316YWY6"/>
<dbReference type="FunFam" id="1.10.510.10:FF:000235">
    <property type="entry name" value="Serine/threonine-protein kinase ark1"/>
    <property type="match status" value="1"/>
</dbReference>
<evidence type="ECO:0000256" key="8">
    <source>
        <dbReference type="ARBA" id="ARBA00047899"/>
    </source>
</evidence>
<dbReference type="PROSITE" id="PS00107">
    <property type="entry name" value="PROTEIN_KINASE_ATP"/>
    <property type="match status" value="1"/>
</dbReference>
<dbReference type="GO" id="GO:0090266">
    <property type="term" value="P:regulation of mitotic cell cycle spindle assembly checkpoint"/>
    <property type="evidence" value="ECO:0007669"/>
    <property type="project" value="UniProtKB-ARBA"/>
</dbReference>
<feature type="region of interest" description="Disordered" evidence="15">
    <location>
        <begin position="199"/>
        <end position="218"/>
    </location>
</feature>
<comment type="catalytic activity">
    <reaction evidence="8 14">
        <text>L-threonyl-[protein] + ATP = O-phospho-L-threonyl-[protein] + ADP + H(+)</text>
        <dbReference type="Rhea" id="RHEA:46608"/>
        <dbReference type="Rhea" id="RHEA-COMP:11060"/>
        <dbReference type="Rhea" id="RHEA-COMP:11605"/>
        <dbReference type="ChEBI" id="CHEBI:15378"/>
        <dbReference type="ChEBI" id="CHEBI:30013"/>
        <dbReference type="ChEBI" id="CHEBI:30616"/>
        <dbReference type="ChEBI" id="CHEBI:61977"/>
        <dbReference type="ChEBI" id="CHEBI:456216"/>
        <dbReference type="EC" id="2.7.11.1"/>
    </reaction>
</comment>
<dbReference type="InterPro" id="IPR017441">
    <property type="entry name" value="Protein_kinase_ATP_BS"/>
</dbReference>
<keyword evidence="7 11" id="KW-0067">ATP-binding</keyword>
<dbReference type="GO" id="GO:0008608">
    <property type="term" value="P:attachment of spindle microtubules to kinetochore"/>
    <property type="evidence" value="ECO:0007669"/>
    <property type="project" value="UniProtKB-ARBA"/>
</dbReference>
<feature type="binding site" evidence="11">
    <location>
        <position position="399"/>
    </location>
    <ligand>
        <name>ATP</name>
        <dbReference type="ChEBI" id="CHEBI:30616"/>
    </ligand>
</feature>
<dbReference type="InterPro" id="IPR000719">
    <property type="entry name" value="Prot_kinase_dom"/>
</dbReference>
<dbReference type="GeneID" id="37043270"/>
<dbReference type="PROSITE" id="PS50011">
    <property type="entry name" value="PROTEIN_KINASE_DOM"/>
    <property type="match status" value="1"/>
</dbReference>
<dbReference type="FunFam" id="3.30.200.20:FF:000042">
    <property type="entry name" value="Aurora kinase A"/>
    <property type="match status" value="1"/>
</dbReference>
<feature type="binding site" evidence="11">
    <location>
        <begin position="334"/>
        <end position="336"/>
    </location>
    <ligand>
        <name>ATP</name>
        <dbReference type="ChEBI" id="CHEBI:30616"/>
    </ligand>
</feature>
<dbReference type="SUPFAM" id="SSF56112">
    <property type="entry name" value="Protein kinase-like (PK-like)"/>
    <property type="match status" value="1"/>
</dbReference>
<feature type="cross-link" description="Glycyl lysine isopeptide (Lys-Gly) (interchain with G-Cter in SUMO2)" evidence="12">
    <location>
        <position position="383"/>
    </location>
</feature>
<dbReference type="GO" id="GO:0000776">
    <property type="term" value="C:kinetochore"/>
    <property type="evidence" value="ECO:0007669"/>
    <property type="project" value="UniProtKB-ARBA"/>
</dbReference>
<dbReference type="EMBL" id="KZ819635">
    <property type="protein sequence ID" value="PWN92315.1"/>
    <property type="molecule type" value="Genomic_DNA"/>
</dbReference>
<dbReference type="InterPro" id="IPR030616">
    <property type="entry name" value="Aur-like"/>
</dbReference>
<evidence type="ECO:0000313" key="17">
    <source>
        <dbReference type="EMBL" id="PWN92315.1"/>
    </source>
</evidence>
<keyword evidence="5 11" id="KW-0547">Nucleotide-binding</keyword>
<dbReference type="GO" id="GO:0045143">
    <property type="term" value="P:homologous chromosome segregation"/>
    <property type="evidence" value="ECO:0007669"/>
    <property type="project" value="UniProtKB-ARBA"/>
</dbReference>
<feature type="binding site" evidence="11">
    <location>
        <begin position="385"/>
        <end position="386"/>
    </location>
    <ligand>
        <name>ATP</name>
        <dbReference type="ChEBI" id="CHEBI:30616"/>
    </ligand>
</feature>
<evidence type="ECO:0000256" key="9">
    <source>
        <dbReference type="ARBA" id="ARBA00048679"/>
    </source>
</evidence>
<dbReference type="GO" id="GO:0072479">
    <property type="term" value="P:response to mitotic cell cycle spindle assembly checkpoint signaling"/>
    <property type="evidence" value="ECO:0007669"/>
    <property type="project" value="UniProtKB-ARBA"/>
</dbReference>
<accession>A0A316YWY6</accession>
<dbReference type="GO" id="GO:0032465">
    <property type="term" value="P:regulation of cytokinesis"/>
    <property type="evidence" value="ECO:0007669"/>
    <property type="project" value="UniProtKB-ARBA"/>
</dbReference>
<evidence type="ECO:0000256" key="15">
    <source>
        <dbReference type="SAM" id="MobiDB-lite"/>
    </source>
</evidence>
<feature type="compositionally biased region" description="Polar residues" evidence="15">
    <location>
        <begin position="72"/>
        <end position="111"/>
    </location>
</feature>
<dbReference type="PROSITE" id="PS00108">
    <property type="entry name" value="PROTEIN_KINASE_ST"/>
    <property type="match status" value="1"/>
</dbReference>
<evidence type="ECO:0000256" key="11">
    <source>
        <dbReference type="PIRSR" id="PIRSR630616-2"/>
    </source>
</evidence>
<dbReference type="Proteomes" id="UP000245768">
    <property type="component" value="Unassembled WGS sequence"/>
</dbReference>
<feature type="compositionally biased region" description="Pro residues" evidence="15">
    <location>
        <begin position="177"/>
        <end position="186"/>
    </location>
</feature>
<evidence type="ECO:0000256" key="14">
    <source>
        <dbReference type="RuleBase" id="RU367134"/>
    </source>
</evidence>
<evidence type="ECO:0000256" key="5">
    <source>
        <dbReference type="ARBA" id="ARBA00022741"/>
    </source>
</evidence>
<evidence type="ECO:0000259" key="16">
    <source>
        <dbReference type="PROSITE" id="PS50011"/>
    </source>
</evidence>
<evidence type="ECO:0000256" key="4">
    <source>
        <dbReference type="ARBA" id="ARBA00022679"/>
    </source>
</evidence>
<gene>
    <name evidence="17" type="ORF">FA10DRAFT_266096</name>
</gene>
<protein>
    <recommendedName>
        <fullName evidence="2 14">Aurora kinase</fullName>
        <ecNumber evidence="1 14">2.7.11.1</ecNumber>
    </recommendedName>
</protein>
<dbReference type="InterPro" id="IPR011009">
    <property type="entry name" value="Kinase-like_dom_sf"/>
</dbReference>
<evidence type="ECO:0000256" key="7">
    <source>
        <dbReference type="ARBA" id="ARBA00022840"/>
    </source>
</evidence>
<dbReference type="GO" id="GO:0005524">
    <property type="term" value="F:ATP binding"/>
    <property type="evidence" value="ECO:0007669"/>
    <property type="project" value="UniProtKB-UniRule"/>
</dbReference>
<dbReference type="GO" id="GO:0004674">
    <property type="term" value="F:protein serine/threonine kinase activity"/>
    <property type="evidence" value="ECO:0007669"/>
    <property type="project" value="UniProtKB-KW"/>
</dbReference>
<evidence type="ECO:0000256" key="12">
    <source>
        <dbReference type="PIRSR" id="PIRSR630616-3"/>
    </source>
</evidence>
<dbReference type="Gene3D" id="3.30.200.20">
    <property type="entry name" value="Phosphorylase Kinase, domain 1"/>
    <property type="match status" value="1"/>
</dbReference>
<comment type="similarity">
    <text evidence="14">Belongs to the protein kinase superfamily. Ser/Thr protein kinase family. Aurora subfamily.</text>
</comment>
<evidence type="ECO:0000256" key="6">
    <source>
        <dbReference type="ARBA" id="ARBA00022777"/>
    </source>
</evidence>
<comment type="catalytic activity">
    <reaction evidence="9 14">
        <text>L-seryl-[protein] + ATP = O-phospho-L-seryl-[protein] + ADP + H(+)</text>
        <dbReference type="Rhea" id="RHEA:17989"/>
        <dbReference type="Rhea" id="RHEA-COMP:9863"/>
        <dbReference type="Rhea" id="RHEA-COMP:11604"/>
        <dbReference type="ChEBI" id="CHEBI:15378"/>
        <dbReference type="ChEBI" id="CHEBI:29999"/>
        <dbReference type="ChEBI" id="CHEBI:30616"/>
        <dbReference type="ChEBI" id="CHEBI:83421"/>
        <dbReference type="ChEBI" id="CHEBI:456216"/>
        <dbReference type="EC" id="2.7.11.1"/>
    </reaction>
</comment>
<keyword evidence="3 14" id="KW-0723">Serine/threonine-protein kinase</keyword>
<feature type="compositionally biased region" description="Basic and acidic residues" evidence="15">
    <location>
        <begin position="204"/>
        <end position="218"/>
    </location>
</feature>
<feature type="domain" description="Protein kinase" evidence="16">
    <location>
        <begin position="248"/>
        <end position="529"/>
    </location>
</feature>
<keyword evidence="6 14" id="KW-0418">Kinase</keyword>
<dbReference type="GO" id="GO:0044779">
    <property type="term" value="P:meiotic spindle checkpoint signaling"/>
    <property type="evidence" value="ECO:0007669"/>
    <property type="project" value="UniProtKB-ARBA"/>
</dbReference>
<dbReference type="STRING" id="215250.A0A316YWY6"/>
<evidence type="ECO:0000256" key="10">
    <source>
        <dbReference type="PIRSR" id="PIRSR630616-1"/>
    </source>
</evidence>
<dbReference type="GO" id="GO:0000819">
    <property type="term" value="P:sister chromatid segregation"/>
    <property type="evidence" value="ECO:0007669"/>
    <property type="project" value="UniProtKB-ARBA"/>
</dbReference>
<feature type="compositionally biased region" description="Low complexity" evidence="15">
    <location>
        <begin position="50"/>
        <end position="71"/>
    </location>
</feature>
<dbReference type="CDD" id="cd14007">
    <property type="entry name" value="STKc_Aurora"/>
    <property type="match status" value="1"/>
</dbReference>
<dbReference type="InParanoid" id="A0A316YWY6"/>